<dbReference type="GO" id="GO:0004674">
    <property type="term" value="F:protein serine/threonine kinase activity"/>
    <property type="evidence" value="ECO:0007669"/>
    <property type="project" value="UniProtKB-KW"/>
</dbReference>
<protein>
    <submittedName>
        <fullName evidence="3">Anti-sigma regulatory factor (Ser/Thr protein kinase)</fullName>
    </submittedName>
</protein>
<accession>A0A438M1W5</accession>
<dbReference type="Proteomes" id="UP000284824">
    <property type="component" value="Unassembled WGS sequence"/>
</dbReference>
<dbReference type="CDD" id="cd16936">
    <property type="entry name" value="HATPase_RsbW-like"/>
    <property type="match status" value="1"/>
</dbReference>
<dbReference type="InterPro" id="IPR003594">
    <property type="entry name" value="HATPase_dom"/>
</dbReference>
<feature type="domain" description="Histidine kinase/HSP90-like ATPase" evidence="2">
    <location>
        <begin position="14"/>
        <end position="127"/>
    </location>
</feature>
<dbReference type="EMBL" id="SAUN01000001">
    <property type="protein sequence ID" value="RVX39742.1"/>
    <property type="molecule type" value="Genomic_DNA"/>
</dbReference>
<keyword evidence="1" id="KW-0723">Serine/threonine-protein kinase</keyword>
<keyword evidence="4" id="KW-1185">Reference proteome</keyword>
<proteinExistence type="predicted"/>
<dbReference type="PANTHER" id="PTHR35526:SF3">
    <property type="entry name" value="ANTI-SIGMA-F FACTOR RSBW"/>
    <property type="match status" value="1"/>
</dbReference>
<dbReference type="InterPro" id="IPR036890">
    <property type="entry name" value="HATPase_C_sf"/>
</dbReference>
<dbReference type="Gene3D" id="3.30.565.10">
    <property type="entry name" value="Histidine kinase-like ATPase, C-terminal domain"/>
    <property type="match status" value="1"/>
</dbReference>
<evidence type="ECO:0000313" key="3">
    <source>
        <dbReference type="EMBL" id="RVX39742.1"/>
    </source>
</evidence>
<dbReference type="PANTHER" id="PTHR35526">
    <property type="entry name" value="ANTI-SIGMA-F FACTOR RSBW-RELATED"/>
    <property type="match status" value="1"/>
</dbReference>
<dbReference type="InterPro" id="IPR050267">
    <property type="entry name" value="Anti-sigma-factor_SerPK"/>
</dbReference>
<organism evidence="3 4">
    <name type="scientific">Nonomuraea polychroma</name>
    <dbReference type="NCBI Taxonomy" id="46176"/>
    <lineage>
        <taxon>Bacteria</taxon>
        <taxon>Bacillati</taxon>
        <taxon>Actinomycetota</taxon>
        <taxon>Actinomycetes</taxon>
        <taxon>Streptosporangiales</taxon>
        <taxon>Streptosporangiaceae</taxon>
        <taxon>Nonomuraea</taxon>
    </lineage>
</organism>
<keyword evidence="1" id="KW-0418">Kinase</keyword>
<dbReference type="RefSeq" id="WP_164903559.1">
    <property type="nucleotide sequence ID" value="NZ_SAUN01000001.1"/>
</dbReference>
<evidence type="ECO:0000256" key="1">
    <source>
        <dbReference type="ARBA" id="ARBA00022527"/>
    </source>
</evidence>
<sequence>MTDTTCCQAAMSLPGLLESVGEARAWALTVLPAGCPRADDVALVVSELATNAVLHSASRAPGGTFQLLVDVEADAIAVAVVDAGPAPVTVCRPAGEGGLGLVLVIELADAYEVTTAVNARRTWCRLEWEAGG</sequence>
<dbReference type="AlphaFoldDB" id="A0A438M1W5"/>
<dbReference type="Pfam" id="PF13581">
    <property type="entry name" value="HATPase_c_2"/>
    <property type="match status" value="1"/>
</dbReference>
<name>A0A438M1W5_9ACTN</name>
<keyword evidence="1" id="KW-0808">Transferase</keyword>
<dbReference type="SUPFAM" id="SSF55874">
    <property type="entry name" value="ATPase domain of HSP90 chaperone/DNA topoisomerase II/histidine kinase"/>
    <property type="match status" value="1"/>
</dbReference>
<comment type="caution">
    <text evidence="3">The sequence shown here is derived from an EMBL/GenBank/DDBJ whole genome shotgun (WGS) entry which is preliminary data.</text>
</comment>
<gene>
    <name evidence="3" type="ORF">EDD27_2109</name>
</gene>
<reference evidence="3 4" key="1">
    <citation type="submission" date="2019-01" db="EMBL/GenBank/DDBJ databases">
        <title>Sequencing the genomes of 1000 actinobacteria strains.</title>
        <authorList>
            <person name="Klenk H.-P."/>
        </authorList>
    </citation>
    <scope>NUCLEOTIDE SEQUENCE [LARGE SCALE GENOMIC DNA]</scope>
    <source>
        <strain evidence="3 4">DSM 43925</strain>
    </source>
</reference>
<evidence type="ECO:0000313" key="4">
    <source>
        <dbReference type="Proteomes" id="UP000284824"/>
    </source>
</evidence>
<evidence type="ECO:0000259" key="2">
    <source>
        <dbReference type="Pfam" id="PF13581"/>
    </source>
</evidence>